<organism evidence="1 2">
    <name type="scientific">Pyropia yezoensis</name>
    <name type="common">Susabi-nori</name>
    <name type="synonym">Porphyra yezoensis</name>
    <dbReference type="NCBI Taxonomy" id="2788"/>
    <lineage>
        <taxon>Eukaryota</taxon>
        <taxon>Rhodophyta</taxon>
        <taxon>Bangiophyceae</taxon>
        <taxon>Bangiales</taxon>
        <taxon>Bangiaceae</taxon>
        <taxon>Pyropia</taxon>
    </lineage>
</organism>
<reference evidence="1" key="1">
    <citation type="submission" date="2019-11" db="EMBL/GenBank/DDBJ databases">
        <title>Nori genome reveals adaptations in red seaweeds to the harsh intertidal environment.</title>
        <authorList>
            <person name="Wang D."/>
            <person name="Mao Y."/>
        </authorList>
    </citation>
    <scope>NUCLEOTIDE SEQUENCE</scope>
    <source>
        <tissue evidence="1">Gametophyte</tissue>
    </source>
</reference>
<dbReference type="EMBL" id="CM020620">
    <property type="protein sequence ID" value="KAK1869707.1"/>
    <property type="molecule type" value="Genomic_DNA"/>
</dbReference>
<sequence length="294" mass="30964">MCVASSPSWPLRLTALLCPCSRGCPCSRAGGDTVSLSFCPILCGCCGSVGDVTPPSPPPVCVRHPVVSLARRWFAASPPPQPPGCVRRRCCQPTTVLWPLFPITTLPRLRAAPVVSPARRGSSGGRILCCCRCFGGCSCSYTTPIAWRWRQAHSPAAAVFCGCACRGVTRSVGPRGCGGGWCGRGDCCWLVPVVAHGQWARAAAAAAGVVGVVGAGGGARRRQLGGALGVLLLLVEVLPWTPAVVIFIFLICCSLRVWVCVGRTMPHLPLHVKDGHLWSQCQELRAQRHAVPGL</sequence>
<gene>
    <name evidence="1" type="ORF">I4F81_012176</name>
</gene>
<comment type="caution">
    <text evidence="1">The sequence shown here is derived from an EMBL/GenBank/DDBJ whole genome shotgun (WGS) entry which is preliminary data.</text>
</comment>
<protein>
    <submittedName>
        <fullName evidence="1">Uncharacterized protein</fullName>
    </submittedName>
</protein>
<dbReference type="Proteomes" id="UP000798662">
    <property type="component" value="Chromosome 3"/>
</dbReference>
<keyword evidence="2" id="KW-1185">Reference proteome</keyword>
<proteinExistence type="predicted"/>
<accession>A0ACC3CHN9</accession>
<evidence type="ECO:0000313" key="1">
    <source>
        <dbReference type="EMBL" id="KAK1869707.1"/>
    </source>
</evidence>
<evidence type="ECO:0000313" key="2">
    <source>
        <dbReference type="Proteomes" id="UP000798662"/>
    </source>
</evidence>
<name>A0ACC3CHN9_PYRYE</name>